<feature type="signal peptide" evidence="2">
    <location>
        <begin position="1"/>
        <end position="25"/>
    </location>
</feature>
<dbReference type="EMBL" id="RQHW01000031">
    <property type="protein sequence ID" value="TGN19440.1"/>
    <property type="molecule type" value="Genomic_DNA"/>
</dbReference>
<feature type="region of interest" description="Disordered" evidence="1">
    <location>
        <begin position="272"/>
        <end position="291"/>
    </location>
</feature>
<organism evidence="3 4">
    <name type="scientific">Leptospira idonii</name>
    <dbReference type="NCBI Taxonomy" id="1193500"/>
    <lineage>
        <taxon>Bacteria</taxon>
        <taxon>Pseudomonadati</taxon>
        <taxon>Spirochaetota</taxon>
        <taxon>Spirochaetia</taxon>
        <taxon>Leptospirales</taxon>
        <taxon>Leptospiraceae</taxon>
        <taxon>Leptospira</taxon>
    </lineage>
</organism>
<feature type="region of interest" description="Disordered" evidence="1">
    <location>
        <begin position="351"/>
        <end position="373"/>
    </location>
</feature>
<sequence>MNGRAMKQSLLILILTLATQTVVFAEAVSNKAYKKRIELLTYLRELEPIVKNFRGEDPEGNPSVLNAPEGKEGFRFKKYNEAKRIYQEGLQYYFEGNYVASYQRFLECQLGVEKMTEELSQLYVLRAEEMMKVAMERKNANNNLDKALLDISIEYGKGSYFRQDVMDQPREAPFSRRMYDPKEVHYVYNKYAIEKNMELGYRHLGLAKDARVTALKVEKNLEKHQKLQPSHRKYRIENYFGAINLARDSKANAINIFKLKYPYDNYYLNNSQAKSEPTRDDNGQVTDGQPVKVDGVTYDFSKNPYVRFDQRLQAMFDVRVPEEYRVDHADTKGRVYDIDSNNLVFLKYDQERKKELNVPNKPAPTTTGQTTAP</sequence>
<evidence type="ECO:0000313" key="3">
    <source>
        <dbReference type="EMBL" id="TGN19440.1"/>
    </source>
</evidence>
<dbReference type="OrthoDB" id="315925at2"/>
<keyword evidence="2" id="KW-0732">Signal</keyword>
<keyword evidence="4" id="KW-1185">Reference proteome</keyword>
<dbReference type="Proteomes" id="UP000298058">
    <property type="component" value="Unassembled WGS sequence"/>
</dbReference>
<name>A0A4R9LYP4_9LEPT</name>
<dbReference type="NCBIfam" id="NF047672">
    <property type="entry name" value="LIC11274_fam"/>
    <property type="match status" value="1"/>
</dbReference>
<evidence type="ECO:0000256" key="1">
    <source>
        <dbReference type="SAM" id="MobiDB-lite"/>
    </source>
</evidence>
<comment type="caution">
    <text evidence="3">The sequence shown here is derived from an EMBL/GenBank/DDBJ whole genome shotgun (WGS) entry which is preliminary data.</text>
</comment>
<protein>
    <submittedName>
        <fullName evidence="3">Uncharacterized protein</fullName>
    </submittedName>
</protein>
<evidence type="ECO:0000256" key="2">
    <source>
        <dbReference type="SAM" id="SignalP"/>
    </source>
</evidence>
<feature type="compositionally biased region" description="Low complexity" evidence="1">
    <location>
        <begin position="363"/>
        <end position="373"/>
    </location>
</feature>
<evidence type="ECO:0000313" key="4">
    <source>
        <dbReference type="Proteomes" id="UP000298058"/>
    </source>
</evidence>
<proteinExistence type="predicted"/>
<dbReference type="AlphaFoldDB" id="A0A4R9LYP4"/>
<feature type="chain" id="PRO_5020716918" evidence="2">
    <location>
        <begin position="26"/>
        <end position="373"/>
    </location>
</feature>
<reference evidence="3" key="1">
    <citation type="journal article" date="2019" name="PLoS Negl. Trop. Dis.">
        <title>Revisiting the worldwide diversity of Leptospira species in the environment.</title>
        <authorList>
            <person name="Vincent A.T."/>
            <person name="Schiettekatte O."/>
            <person name="Bourhy P."/>
            <person name="Veyrier F.J."/>
            <person name="Picardeau M."/>
        </authorList>
    </citation>
    <scope>NUCLEOTIDE SEQUENCE [LARGE SCALE GENOMIC DNA]</scope>
    <source>
        <strain evidence="3">201300427</strain>
    </source>
</reference>
<accession>A0A4R9LYP4</accession>
<gene>
    <name evidence="3" type="ORF">EHS15_08860</name>
</gene>